<dbReference type="SMART" id="SM00387">
    <property type="entry name" value="HATPase_c"/>
    <property type="match status" value="2"/>
</dbReference>
<evidence type="ECO:0000256" key="7">
    <source>
        <dbReference type="ARBA" id="ARBA00022777"/>
    </source>
</evidence>
<protein>
    <recommendedName>
        <fullName evidence="3">histidine kinase</fullName>
        <ecNumber evidence="3">2.7.13.3</ecNumber>
    </recommendedName>
</protein>
<feature type="transmembrane region" description="Helical" evidence="11">
    <location>
        <begin position="356"/>
        <end position="376"/>
    </location>
</feature>
<dbReference type="Pfam" id="PF02518">
    <property type="entry name" value="HATPase_c"/>
    <property type="match status" value="2"/>
</dbReference>
<feature type="domain" description="Response regulatory" evidence="13">
    <location>
        <begin position="680"/>
        <end position="797"/>
    </location>
</feature>
<evidence type="ECO:0000256" key="5">
    <source>
        <dbReference type="ARBA" id="ARBA00022679"/>
    </source>
</evidence>
<dbReference type="KEGG" id="bco:Bcell_3997"/>
<dbReference type="InterPro" id="IPR008979">
    <property type="entry name" value="Galactose-bd-like_sf"/>
</dbReference>
<dbReference type="SUPFAM" id="SSF47384">
    <property type="entry name" value="Homodimeric domain of signal transducing histidine kinase"/>
    <property type="match status" value="1"/>
</dbReference>
<feature type="domain" description="Histidine kinase" evidence="12">
    <location>
        <begin position="907"/>
        <end position="1006"/>
    </location>
</feature>
<dbReference type="InterPro" id="IPR001789">
    <property type="entry name" value="Sig_transdc_resp-reg_receiver"/>
</dbReference>
<feature type="transmembrane region" description="Helical" evidence="11">
    <location>
        <begin position="6"/>
        <end position="24"/>
    </location>
</feature>
<dbReference type="EC" id="2.7.13.3" evidence="3"/>
<dbReference type="CDD" id="cd00082">
    <property type="entry name" value="HisKA"/>
    <property type="match status" value="1"/>
</dbReference>
<dbReference type="GO" id="GO:0000155">
    <property type="term" value="F:phosphorelay sensor kinase activity"/>
    <property type="evidence" value="ECO:0007669"/>
    <property type="project" value="InterPro"/>
</dbReference>
<feature type="transmembrane region" description="Helical" evidence="11">
    <location>
        <begin position="326"/>
        <end position="344"/>
    </location>
</feature>
<dbReference type="SMART" id="SM00388">
    <property type="entry name" value="HisKA"/>
    <property type="match status" value="1"/>
</dbReference>
<dbReference type="AlphaFoldDB" id="E6TWG5"/>
<dbReference type="Gene3D" id="3.40.50.2300">
    <property type="match status" value="1"/>
</dbReference>
<dbReference type="InterPro" id="IPR011623">
    <property type="entry name" value="7TMR_DISM_rcpt_extracell_dom1"/>
</dbReference>
<keyword evidence="5" id="KW-0808">Transferase</keyword>
<dbReference type="RefSeq" id="WP_013490558.1">
    <property type="nucleotide sequence ID" value="NC_014829.1"/>
</dbReference>
<feature type="transmembrane region" description="Helical" evidence="11">
    <location>
        <begin position="170"/>
        <end position="189"/>
    </location>
</feature>
<dbReference type="InterPro" id="IPR011006">
    <property type="entry name" value="CheY-like_superfamily"/>
</dbReference>
<evidence type="ECO:0000256" key="6">
    <source>
        <dbReference type="ARBA" id="ARBA00022741"/>
    </source>
</evidence>
<dbReference type="PROSITE" id="PS50109">
    <property type="entry name" value="HIS_KIN"/>
    <property type="match status" value="2"/>
</dbReference>
<feature type="transmembrane region" description="Helical" evidence="11">
    <location>
        <begin position="234"/>
        <end position="252"/>
    </location>
</feature>
<dbReference type="InterPro" id="IPR036097">
    <property type="entry name" value="HisK_dim/P_sf"/>
</dbReference>
<reference evidence="14 15" key="1">
    <citation type="submission" date="2010-12" db="EMBL/GenBank/DDBJ databases">
        <title>Complete sequence of Bacillus cellulosilyticus DSM 2522.</title>
        <authorList>
            <consortium name="US DOE Joint Genome Institute"/>
            <person name="Lucas S."/>
            <person name="Copeland A."/>
            <person name="Lapidus A."/>
            <person name="Cheng J.-F."/>
            <person name="Bruce D."/>
            <person name="Goodwin L."/>
            <person name="Pitluck S."/>
            <person name="Chertkov O."/>
            <person name="Detter J.C."/>
            <person name="Han C."/>
            <person name="Tapia R."/>
            <person name="Land M."/>
            <person name="Hauser L."/>
            <person name="Jeffries C."/>
            <person name="Kyrpides N."/>
            <person name="Ivanova N."/>
            <person name="Mikhailova N."/>
            <person name="Brumm P."/>
            <person name="Mead D."/>
            <person name="Woyke T."/>
        </authorList>
    </citation>
    <scope>NUCLEOTIDE SEQUENCE [LARGE SCALE GENOMIC DNA]</scope>
    <source>
        <strain evidence="15">ATCC 21833 / DSM 2522 / FERM P-1141 / JCM 9156 / N-4</strain>
    </source>
</reference>
<dbReference type="InterPro" id="IPR005467">
    <property type="entry name" value="His_kinase_dom"/>
</dbReference>
<evidence type="ECO:0000256" key="10">
    <source>
        <dbReference type="PROSITE-ProRule" id="PRU00169"/>
    </source>
</evidence>
<dbReference type="InterPro" id="IPR003661">
    <property type="entry name" value="HisK_dim/P_dom"/>
</dbReference>
<dbReference type="GO" id="GO:0009927">
    <property type="term" value="F:histidine phosphotransfer kinase activity"/>
    <property type="evidence" value="ECO:0007669"/>
    <property type="project" value="TreeGrafter"/>
</dbReference>
<name>E6TWG5_EVAC2</name>
<dbReference type="Pfam" id="PF06580">
    <property type="entry name" value="His_kinase"/>
    <property type="match status" value="1"/>
</dbReference>
<feature type="transmembrane region" description="Helical" evidence="11">
    <location>
        <begin position="209"/>
        <end position="227"/>
    </location>
</feature>
<evidence type="ECO:0000313" key="14">
    <source>
        <dbReference type="EMBL" id="ADU32228.1"/>
    </source>
</evidence>
<evidence type="ECO:0000256" key="11">
    <source>
        <dbReference type="SAM" id="Phobius"/>
    </source>
</evidence>
<dbReference type="SUPFAM" id="SSF55874">
    <property type="entry name" value="ATPase domain of HSP90 chaperone/DNA topoisomerase II/histidine kinase"/>
    <property type="match status" value="2"/>
</dbReference>
<dbReference type="GO" id="GO:0005886">
    <property type="term" value="C:plasma membrane"/>
    <property type="evidence" value="ECO:0007669"/>
    <property type="project" value="UniProtKB-SubCell"/>
</dbReference>
<dbReference type="Gene3D" id="2.60.120.260">
    <property type="entry name" value="Galactose-binding domain-like"/>
    <property type="match status" value="1"/>
</dbReference>
<keyword evidence="11" id="KW-0472">Membrane</keyword>
<dbReference type="eggNOG" id="COG2972">
    <property type="taxonomic scope" value="Bacteria"/>
</dbReference>
<evidence type="ECO:0000259" key="12">
    <source>
        <dbReference type="PROSITE" id="PS50109"/>
    </source>
</evidence>
<dbReference type="InterPro" id="IPR010559">
    <property type="entry name" value="Sig_transdc_His_kin_internal"/>
</dbReference>
<dbReference type="Pfam" id="PF07695">
    <property type="entry name" value="7TMR-DISM_7TM"/>
    <property type="match status" value="1"/>
</dbReference>
<evidence type="ECO:0000256" key="1">
    <source>
        <dbReference type="ARBA" id="ARBA00000085"/>
    </source>
</evidence>
<keyword evidence="6" id="KW-0547">Nucleotide-binding</keyword>
<feature type="transmembrane region" description="Helical" evidence="11">
    <location>
        <begin position="382"/>
        <end position="401"/>
    </location>
</feature>
<organism evidence="14 15">
    <name type="scientific">Evansella cellulosilytica (strain ATCC 21833 / DSM 2522 / FERM P-1141 / JCM 9156 / N-4)</name>
    <name type="common">Bacillus cellulosilyticus</name>
    <dbReference type="NCBI Taxonomy" id="649639"/>
    <lineage>
        <taxon>Bacteria</taxon>
        <taxon>Bacillati</taxon>
        <taxon>Bacillota</taxon>
        <taxon>Bacilli</taxon>
        <taxon>Bacillales</taxon>
        <taxon>Bacillaceae</taxon>
        <taxon>Evansella</taxon>
    </lineage>
</organism>
<dbReference type="InterPro" id="IPR004358">
    <property type="entry name" value="Sig_transdc_His_kin-like_C"/>
</dbReference>
<feature type="transmembrane region" description="Helical" evidence="11">
    <location>
        <begin position="272"/>
        <end position="291"/>
    </location>
</feature>
<dbReference type="SUPFAM" id="SSF49785">
    <property type="entry name" value="Galactose-binding domain-like"/>
    <property type="match status" value="1"/>
</dbReference>
<dbReference type="PRINTS" id="PR00344">
    <property type="entry name" value="BCTRLSENSOR"/>
</dbReference>
<dbReference type="GO" id="GO:0005524">
    <property type="term" value="F:ATP binding"/>
    <property type="evidence" value="ECO:0007669"/>
    <property type="project" value="UniProtKB-KW"/>
</dbReference>
<dbReference type="PANTHER" id="PTHR43047:SF72">
    <property type="entry name" value="OSMOSENSING HISTIDINE PROTEIN KINASE SLN1"/>
    <property type="match status" value="1"/>
</dbReference>
<comment type="subcellular location">
    <subcellularLocation>
        <location evidence="2">Cell membrane</location>
        <topology evidence="2">Multi-pass membrane protein</topology>
    </subcellularLocation>
</comment>
<keyword evidence="15" id="KW-1185">Reference proteome</keyword>
<dbReference type="InterPro" id="IPR003594">
    <property type="entry name" value="HATPase_dom"/>
</dbReference>
<dbReference type="PANTHER" id="PTHR43047">
    <property type="entry name" value="TWO-COMPONENT HISTIDINE PROTEIN KINASE"/>
    <property type="match status" value="1"/>
</dbReference>
<keyword evidence="11" id="KW-0812">Transmembrane</keyword>
<dbReference type="Gene3D" id="1.10.287.130">
    <property type="match status" value="1"/>
</dbReference>
<keyword evidence="11" id="KW-1133">Transmembrane helix</keyword>
<evidence type="ECO:0000256" key="8">
    <source>
        <dbReference type="ARBA" id="ARBA00022840"/>
    </source>
</evidence>
<dbReference type="PROSITE" id="PS50110">
    <property type="entry name" value="RESPONSE_REGULATORY"/>
    <property type="match status" value="1"/>
</dbReference>
<dbReference type="eggNOG" id="COG2205">
    <property type="taxonomic scope" value="Bacteria"/>
</dbReference>
<accession>E6TWG5</accession>
<dbReference type="EMBL" id="CP002394">
    <property type="protein sequence ID" value="ADU32228.1"/>
    <property type="molecule type" value="Genomic_DNA"/>
</dbReference>
<dbReference type="CDD" id="cd16922">
    <property type="entry name" value="HATPase_EvgS-ArcB-TorS-like"/>
    <property type="match status" value="1"/>
</dbReference>
<keyword evidence="9" id="KW-0902">Two-component regulatory system</keyword>
<evidence type="ECO:0000256" key="4">
    <source>
        <dbReference type="ARBA" id="ARBA00022553"/>
    </source>
</evidence>
<comment type="catalytic activity">
    <reaction evidence="1">
        <text>ATP + protein L-histidine = ADP + protein N-phospho-L-histidine.</text>
        <dbReference type="EC" id="2.7.13.3"/>
    </reaction>
</comment>
<evidence type="ECO:0000256" key="2">
    <source>
        <dbReference type="ARBA" id="ARBA00004651"/>
    </source>
</evidence>
<feature type="transmembrane region" description="Helical" evidence="11">
    <location>
        <begin position="303"/>
        <end position="320"/>
    </location>
</feature>
<evidence type="ECO:0000259" key="13">
    <source>
        <dbReference type="PROSITE" id="PS50110"/>
    </source>
</evidence>
<dbReference type="Gene3D" id="3.30.565.10">
    <property type="entry name" value="Histidine kinase-like ATPase, C-terminal domain"/>
    <property type="match status" value="2"/>
</dbReference>
<dbReference type="InterPro" id="IPR036890">
    <property type="entry name" value="HATPase_C_sf"/>
</dbReference>
<gene>
    <name evidence="14" type="ordered locus">Bcell_3997</name>
</gene>
<dbReference type="STRING" id="649639.Bcell_3997"/>
<feature type="domain" description="Histidine kinase" evidence="12">
    <location>
        <begin position="431"/>
        <end position="647"/>
    </location>
</feature>
<dbReference type="SMART" id="SM00448">
    <property type="entry name" value="REC"/>
    <property type="match status" value="1"/>
</dbReference>
<keyword evidence="7 14" id="KW-0418">Kinase</keyword>
<evidence type="ECO:0000256" key="3">
    <source>
        <dbReference type="ARBA" id="ARBA00012438"/>
    </source>
</evidence>
<proteinExistence type="predicted"/>
<dbReference type="SUPFAM" id="SSF52172">
    <property type="entry name" value="CheY-like"/>
    <property type="match status" value="1"/>
</dbReference>
<sequence length="1015" mass="115264">MNRKRLIVIVCALMIVSVFVSFYLKAGQAEEEKPVANLGVIDLSEWHVEEGETIRLDGEWEFVEGLVDSQYFATRDEPHYVKVPSLWTNYEINGQAVTKFTSGTYRLIVKLPENEQSFGIKTNNIRMSNAIFVNGEKIGQSGSPQEDKSYAPKNTPYVATFHSDENEIELLIHIANFNYATGGGIVSSIYFGNDESVYKLREKSVTYDWIMMATFFIVGLYFFGFYLHFRKDISLLYFSLFCFSIVLYYATHGEKLLHYYFPEMPYSLFQKLQGTSNLIGIFILAYFHHLFKDLTNKKVVKTLIAIGVLLSASMLLPTAINSQLQHVYSIYFLIINLYVLHIQIKAYMNKTTGSLYLLLGSFTLFIYFIVATLNVIGNTKIYVLPPVLPFLYLLTLSLFIAKRFTDTYRKNEELSEKLVQTDKFKDEFLAKTSHEFRTPLHGIIAILQSMTQKEDKAPLTLQQQEKINFVISKAKHLSSLVNDILDLAKVKRRELNVNIENVDVYANAHIVTEVFSYITHKDVQIENLIPRDIPFVLADEKRLRQILYNLVDNAIKYTDAGKIQIYATEENGTITISIKDTGIGIPANKIDTIFYDYEQIGHADSGIGVGLGLSITRELVQLQQGEISVVSKLGVGSTFSFTLPLAPQKTDGSEKNEERATAQHFYLKCPFLYGESNDKKVIIADDNHSNIKVLLETLKREGYFIIAVDNGNDVLKQLEEHPDVDLVLLDIMMPGMSGYEVCQKIRETYSLTELPVLMLTAAFLADDMVAAFQSGANDFLHKPIDIAELKTRMNNLIVMKETAEASLNMEVAYLQAQIKPHFIYNVLNSIMSLSYTDIEQTRDLIANFANFLRGSFVFMNTDKWIPIEKEVTLVQSYANIEKARYPEQFHFEIERDDNISALIPPLLIQPLVENAIRHGLSTKENGRVKLTIKENEANIIIQVIDNGVGMRKEKIEAIERLDYQANSGVGLMNIVKRLKAYPKASISIESKEQSGTTVTIVLPKKVVPKEGEGKW</sequence>
<evidence type="ECO:0000256" key="9">
    <source>
        <dbReference type="ARBA" id="ARBA00023012"/>
    </source>
</evidence>
<dbReference type="Proteomes" id="UP000001401">
    <property type="component" value="Chromosome"/>
</dbReference>
<dbReference type="Pfam" id="PF00072">
    <property type="entry name" value="Response_reg"/>
    <property type="match status" value="1"/>
</dbReference>
<feature type="modified residue" description="4-aspartylphosphate" evidence="10">
    <location>
        <position position="730"/>
    </location>
</feature>
<dbReference type="Pfam" id="PF00512">
    <property type="entry name" value="HisKA"/>
    <property type="match status" value="1"/>
</dbReference>
<dbReference type="HOGENOM" id="CLU_011115_1_0_9"/>
<dbReference type="FunFam" id="3.30.565.10:FF:000006">
    <property type="entry name" value="Sensor histidine kinase WalK"/>
    <property type="match status" value="1"/>
</dbReference>
<evidence type="ECO:0000313" key="15">
    <source>
        <dbReference type="Proteomes" id="UP000001401"/>
    </source>
</evidence>
<keyword evidence="4 10" id="KW-0597">Phosphoprotein</keyword>
<keyword evidence="8" id="KW-0067">ATP-binding</keyword>